<reference evidence="3 4" key="1">
    <citation type="submission" date="2016-11" db="EMBL/GenBank/DDBJ databases">
        <authorList>
            <person name="Jaros S."/>
            <person name="Januszkiewicz K."/>
            <person name="Wedrychowicz H."/>
        </authorList>
    </citation>
    <scope>NUCLEOTIDE SEQUENCE [LARGE SCALE GENOMIC DNA]</scope>
    <source>
        <strain evidence="3 4">CGMCC 1.6102</strain>
    </source>
</reference>
<dbReference type="Proteomes" id="UP000184513">
    <property type="component" value="Unassembled WGS sequence"/>
</dbReference>
<dbReference type="InterPro" id="IPR029044">
    <property type="entry name" value="Nucleotide-diphossugar_trans"/>
</dbReference>
<dbReference type="EMBL" id="FRCY01000019">
    <property type="protein sequence ID" value="SHN31791.1"/>
    <property type="molecule type" value="Genomic_DNA"/>
</dbReference>
<keyword evidence="3" id="KW-0808">Transferase</keyword>
<feature type="transmembrane region" description="Helical" evidence="1">
    <location>
        <begin position="312"/>
        <end position="331"/>
    </location>
</feature>
<keyword evidence="4" id="KW-1185">Reference proteome</keyword>
<sequence>MTQQSKDLSISIKGFSPLVSIIIPLYNKEDFVEETLLSALNQSYSNIEILVINDGSTDHSLNVINKYICSYPSKIRLIDQRNKGACNARNVGIRKSNGEYLQFLDADDLLDSDKISSQIDILSGQSSDCVVFGKWIFFESSLDDFMVEDFEFYKDYKNPHHLLIDLWNSQQMIASFCWLIPRSIILKSGTWDESLYLNQDGDFFSRVILSSKSVVFSEKSMGYYRKPNNNNNILTQKNIRSSYSLFKTFVNYEKNISHFGNGYNVRKGLIKNYEHFIYRMSSVTPELCIVAFEKIKRLKGNNFPYRFSHSKLLYFSQFFGIYFVIKIKIMFVKLRK</sequence>
<dbReference type="InterPro" id="IPR001173">
    <property type="entry name" value="Glyco_trans_2-like"/>
</dbReference>
<dbReference type="SUPFAM" id="SSF53448">
    <property type="entry name" value="Nucleotide-diphospho-sugar transferases"/>
    <property type="match status" value="1"/>
</dbReference>
<proteinExistence type="predicted"/>
<accession>A0A1M7QLC0</accession>
<dbReference type="OrthoDB" id="6307329at2"/>
<dbReference type="PANTHER" id="PTHR22916">
    <property type="entry name" value="GLYCOSYLTRANSFERASE"/>
    <property type="match status" value="1"/>
</dbReference>
<evidence type="ECO:0000259" key="2">
    <source>
        <dbReference type="Pfam" id="PF00535"/>
    </source>
</evidence>
<evidence type="ECO:0000313" key="4">
    <source>
        <dbReference type="Proteomes" id="UP000184513"/>
    </source>
</evidence>
<name>A0A1M7QLC0_9BACT</name>
<keyword evidence="1" id="KW-0472">Membrane</keyword>
<evidence type="ECO:0000313" key="3">
    <source>
        <dbReference type="EMBL" id="SHN31791.1"/>
    </source>
</evidence>
<dbReference type="STRING" id="388280.SAMN04488057_11975"/>
<organism evidence="3 4">
    <name type="scientific">Cyclobacterium lianum</name>
    <dbReference type="NCBI Taxonomy" id="388280"/>
    <lineage>
        <taxon>Bacteria</taxon>
        <taxon>Pseudomonadati</taxon>
        <taxon>Bacteroidota</taxon>
        <taxon>Cytophagia</taxon>
        <taxon>Cytophagales</taxon>
        <taxon>Cyclobacteriaceae</taxon>
        <taxon>Cyclobacterium</taxon>
    </lineage>
</organism>
<dbReference type="AlphaFoldDB" id="A0A1M7QLC0"/>
<evidence type="ECO:0000256" key="1">
    <source>
        <dbReference type="SAM" id="Phobius"/>
    </source>
</evidence>
<feature type="domain" description="Glycosyltransferase 2-like" evidence="2">
    <location>
        <begin position="20"/>
        <end position="183"/>
    </location>
</feature>
<keyword evidence="1" id="KW-1133">Transmembrane helix</keyword>
<dbReference type="CDD" id="cd00761">
    <property type="entry name" value="Glyco_tranf_GTA_type"/>
    <property type="match status" value="1"/>
</dbReference>
<gene>
    <name evidence="3" type="ORF">SAMN04488057_11975</name>
</gene>
<protein>
    <submittedName>
        <fullName evidence="3">Glycosyltransferase, catalytic subunit of cellulose synthase and poly-beta-1,6-N-acetylglucosamine synthase</fullName>
    </submittedName>
</protein>
<dbReference type="Gene3D" id="3.90.550.10">
    <property type="entry name" value="Spore Coat Polysaccharide Biosynthesis Protein SpsA, Chain A"/>
    <property type="match status" value="1"/>
</dbReference>
<dbReference type="RefSeq" id="WP_073097677.1">
    <property type="nucleotide sequence ID" value="NZ_FRCY01000019.1"/>
</dbReference>
<dbReference type="GO" id="GO:0016758">
    <property type="term" value="F:hexosyltransferase activity"/>
    <property type="evidence" value="ECO:0007669"/>
    <property type="project" value="UniProtKB-ARBA"/>
</dbReference>
<dbReference type="PANTHER" id="PTHR22916:SF3">
    <property type="entry name" value="UDP-GLCNAC:BETAGAL BETA-1,3-N-ACETYLGLUCOSAMINYLTRANSFERASE-LIKE PROTEIN 1"/>
    <property type="match status" value="1"/>
</dbReference>
<keyword evidence="1" id="KW-0812">Transmembrane</keyword>
<dbReference type="Pfam" id="PF00535">
    <property type="entry name" value="Glycos_transf_2"/>
    <property type="match status" value="1"/>
</dbReference>